<dbReference type="GO" id="GO:0005886">
    <property type="term" value="C:plasma membrane"/>
    <property type="evidence" value="ECO:0007669"/>
    <property type="project" value="TreeGrafter"/>
</dbReference>
<evidence type="ECO:0000313" key="5">
    <source>
        <dbReference type="Proteomes" id="UP001168877"/>
    </source>
</evidence>
<evidence type="ECO:0000313" key="4">
    <source>
        <dbReference type="EMBL" id="KAK0582278.1"/>
    </source>
</evidence>
<dbReference type="InterPro" id="IPR036770">
    <property type="entry name" value="Ankyrin_rpt-contain_sf"/>
</dbReference>
<dbReference type="InterPro" id="IPR002110">
    <property type="entry name" value="Ankyrin_rpt"/>
</dbReference>
<dbReference type="Proteomes" id="UP001168877">
    <property type="component" value="Unassembled WGS sequence"/>
</dbReference>
<dbReference type="Pfam" id="PF12796">
    <property type="entry name" value="Ank_2"/>
    <property type="match status" value="1"/>
</dbReference>
<gene>
    <name evidence="4" type="ORF">LWI29_023695</name>
</gene>
<organism evidence="4 5">
    <name type="scientific">Acer saccharum</name>
    <name type="common">Sugar maple</name>
    <dbReference type="NCBI Taxonomy" id="4024"/>
    <lineage>
        <taxon>Eukaryota</taxon>
        <taxon>Viridiplantae</taxon>
        <taxon>Streptophyta</taxon>
        <taxon>Embryophyta</taxon>
        <taxon>Tracheophyta</taxon>
        <taxon>Spermatophyta</taxon>
        <taxon>Magnoliopsida</taxon>
        <taxon>eudicotyledons</taxon>
        <taxon>Gunneridae</taxon>
        <taxon>Pentapetalae</taxon>
        <taxon>rosids</taxon>
        <taxon>malvids</taxon>
        <taxon>Sapindales</taxon>
        <taxon>Sapindaceae</taxon>
        <taxon>Hippocastanoideae</taxon>
        <taxon>Acereae</taxon>
        <taxon>Acer</taxon>
    </lineage>
</organism>
<evidence type="ECO:0000256" key="1">
    <source>
        <dbReference type="ARBA" id="ARBA00022737"/>
    </source>
</evidence>
<proteinExistence type="predicted"/>
<dbReference type="EMBL" id="JAUESC010000384">
    <property type="protein sequence ID" value="KAK0582278.1"/>
    <property type="molecule type" value="Genomic_DNA"/>
</dbReference>
<feature type="repeat" description="ANK" evidence="3">
    <location>
        <begin position="108"/>
        <end position="129"/>
    </location>
</feature>
<evidence type="ECO:0000256" key="3">
    <source>
        <dbReference type="PROSITE-ProRule" id="PRU00023"/>
    </source>
</evidence>
<dbReference type="AlphaFoldDB" id="A0AA39S0H9"/>
<dbReference type="PROSITE" id="PS50088">
    <property type="entry name" value="ANK_REPEAT"/>
    <property type="match status" value="1"/>
</dbReference>
<reference evidence="4" key="2">
    <citation type="submission" date="2023-06" db="EMBL/GenBank/DDBJ databases">
        <authorList>
            <person name="Swenson N.G."/>
            <person name="Wegrzyn J.L."/>
            <person name="Mcevoy S.L."/>
        </authorList>
    </citation>
    <scope>NUCLEOTIDE SEQUENCE</scope>
    <source>
        <strain evidence="4">NS2018</strain>
        <tissue evidence="4">Leaf</tissue>
    </source>
</reference>
<reference evidence="4" key="1">
    <citation type="journal article" date="2022" name="Plant J.">
        <title>Strategies of tolerance reflected in two North American maple genomes.</title>
        <authorList>
            <person name="McEvoy S.L."/>
            <person name="Sezen U.U."/>
            <person name="Trouern-Trend A."/>
            <person name="McMahon S.M."/>
            <person name="Schaberg P.G."/>
            <person name="Yang J."/>
            <person name="Wegrzyn J.L."/>
            <person name="Swenson N.G."/>
        </authorList>
    </citation>
    <scope>NUCLEOTIDE SEQUENCE</scope>
    <source>
        <strain evidence="4">NS2018</strain>
    </source>
</reference>
<dbReference type="Gene3D" id="1.25.40.20">
    <property type="entry name" value="Ankyrin repeat-containing domain"/>
    <property type="match status" value="2"/>
</dbReference>
<dbReference type="SUPFAM" id="SSF48403">
    <property type="entry name" value="Ankyrin repeat"/>
    <property type="match status" value="1"/>
</dbReference>
<dbReference type="PANTHER" id="PTHR24186:SF37">
    <property type="entry name" value="PGG DOMAIN-CONTAINING PROTEIN"/>
    <property type="match status" value="1"/>
</dbReference>
<comment type="caution">
    <text evidence="4">The sequence shown here is derived from an EMBL/GenBank/DDBJ whole genome shotgun (WGS) entry which is preliminary data.</text>
</comment>
<keyword evidence="2 3" id="KW-0040">ANK repeat</keyword>
<dbReference type="SMART" id="SM00248">
    <property type="entry name" value="ANK"/>
    <property type="match status" value="2"/>
</dbReference>
<keyword evidence="1" id="KW-0677">Repeat</keyword>
<name>A0AA39S0H9_ACESA</name>
<sequence length="167" mass="18530">MNWGMIQCSPEANSGSVEEVQTRESHLPCARQLQICLKDKSRYSIAYRGKVWPSQLCENSLIHKPSLAWELNQDGFSAMSLASENGHIAVVKELLACDPLLYKLKDRDGRTLLHCAAIHGRLEILHELLTSFVDCVGQVTVRGETALHLALKNKDSCIGRTSQATQS</sequence>
<accession>A0AA39S0H9</accession>
<dbReference type="PANTHER" id="PTHR24186">
    <property type="entry name" value="PROTEIN PHOSPHATASE 1 REGULATORY SUBUNIT"/>
    <property type="match status" value="1"/>
</dbReference>
<dbReference type="PROSITE" id="PS50297">
    <property type="entry name" value="ANK_REP_REGION"/>
    <property type="match status" value="1"/>
</dbReference>
<evidence type="ECO:0000256" key="2">
    <source>
        <dbReference type="ARBA" id="ARBA00023043"/>
    </source>
</evidence>
<keyword evidence="5" id="KW-1185">Reference proteome</keyword>
<protein>
    <submittedName>
        <fullName evidence="4">Uncharacterized protein</fullName>
    </submittedName>
</protein>